<organism evidence="9">
    <name type="scientific">Darwinula stevensoni</name>
    <dbReference type="NCBI Taxonomy" id="69355"/>
    <lineage>
        <taxon>Eukaryota</taxon>
        <taxon>Metazoa</taxon>
        <taxon>Ecdysozoa</taxon>
        <taxon>Arthropoda</taxon>
        <taxon>Crustacea</taxon>
        <taxon>Oligostraca</taxon>
        <taxon>Ostracoda</taxon>
        <taxon>Podocopa</taxon>
        <taxon>Podocopida</taxon>
        <taxon>Darwinulocopina</taxon>
        <taxon>Darwinuloidea</taxon>
        <taxon>Darwinulidae</taxon>
        <taxon>Darwinula</taxon>
    </lineage>
</organism>
<dbReference type="Pfam" id="PF04547">
    <property type="entry name" value="Anoctamin"/>
    <property type="match status" value="1"/>
</dbReference>
<evidence type="ECO:0000256" key="6">
    <source>
        <dbReference type="RuleBase" id="RU280814"/>
    </source>
</evidence>
<feature type="domain" description="Anoctamin transmembrane" evidence="8">
    <location>
        <begin position="225"/>
        <end position="691"/>
    </location>
</feature>
<feature type="transmembrane region" description="Helical" evidence="6">
    <location>
        <begin position="387"/>
        <end position="408"/>
    </location>
</feature>
<evidence type="ECO:0000313" key="10">
    <source>
        <dbReference type="Proteomes" id="UP000677054"/>
    </source>
</evidence>
<evidence type="ECO:0000256" key="2">
    <source>
        <dbReference type="ARBA" id="ARBA00009671"/>
    </source>
</evidence>
<feature type="region of interest" description="Disordered" evidence="7">
    <location>
        <begin position="723"/>
        <end position="745"/>
    </location>
</feature>
<feature type="transmembrane region" description="Helical" evidence="6">
    <location>
        <begin position="428"/>
        <end position="449"/>
    </location>
</feature>
<dbReference type="OrthoDB" id="296386at2759"/>
<dbReference type="GO" id="GO:0005254">
    <property type="term" value="F:chloride channel activity"/>
    <property type="evidence" value="ECO:0007669"/>
    <property type="project" value="TreeGrafter"/>
</dbReference>
<dbReference type="EMBL" id="CAJPEV010003468">
    <property type="protein sequence ID" value="CAG0899825.1"/>
    <property type="molecule type" value="Genomic_DNA"/>
</dbReference>
<keyword evidence="10" id="KW-1185">Reference proteome</keyword>
<gene>
    <name evidence="9" type="ORF">DSTB1V02_LOCUS11105</name>
</gene>
<dbReference type="GO" id="GO:0005886">
    <property type="term" value="C:plasma membrane"/>
    <property type="evidence" value="ECO:0007669"/>
    <property type="project" value="TreeGrafter"/>
</dbReference>
<dbReference type="PANTHER" id="PTHR12308:SF51">
    <property type="entry name" value="ANOCTAMIN-8"/>
    <property type="match status" value="1"/>
</dbReference>
<dbReference type="AlphaFoldDB" id="A0A7R9FQM8"/>
<feature type="transmembrane region" description="Helical" evidence="6">
    <location>
        <begin position="654"/>
        <end position="674"/>
    </location>
</feature>
<dbReference type="Proteomes" id="UP000677054">
    <property type="component" value="Unassembled WGS sequence"/>
</dbReference>
<sequence length="745" mass="84219">MEEEVPQVQDVLAEAKPHLRQKDPQSGSGVMSRKLWLRPVDLPEENCVVLITFPKGTAEGFVEWLRRAVRDVHPDLTLQPKLMASAKCMSLKCSAPFTLMLKGAEELCLPKKLNAECGGGQWEFVMSHSHLFDGIENPDTFFTSEETGSIVRHLLYSVQASETSLKDPPECVSRLSLFVGEPILAKCLSEGLIDQIFPLHEGIALKALCKNWVKAFFHRQILHDVKDYFGVKIGFYFRWLGLYTMFLLGPSIVGTILLVIGMCGKENMVDMAFLFYALFNVIWTTVFLETWKRKSAELAFKWGTLDQRSGRLCQPRPQFTGEVRRSPITGQKERYYPAWKRNLIRFTITGPMIVAALALSILTNSAICKMEEHVGSIEGTWGQWFLHHLPKVGLGILIPVYDALYYYLAVWLNDFENYRTEEKYENHLIFKLVVFQFVNSFSSLFYVAFYQQDLGSLQAHLAALLITRQIVDNVKESALPYFLGQFKLSRLHLSLKALGSPSPSKEKKNILQENESRIQATGTEKSSEDGTAQPNKPPSGKALSNAELESSMTPYPGTFDDYLEMFIQFGYVTLFSAAFPLAGLCAFLNNIVEIRSDAFKLCYIIQRPFGERVRNIGTWQDCMELMGLVAIVVNVTLIGQMGPLHRLAPSLSQHHALLAVVVFEHLLLGLRWFLVRAIPDVPSWVKDEMARLEFHRREAFNRQSLLEEDKILVSSIPGKHLGIQNPDSEDTSSLPHPSGKGNNLN</sequence>
<name>A0A7R9FQM8_9CRUS</name>
<evidence type="ECO:0000256" key="5">
    <source>
        <dbReference type="ARBA" id="ARBA00023136"/>
    </source>
</evidence>
<evidence type="ECO:0000256" key="3">
    <source>
        <dbReference type="ARBA" id="ARBA00022692"/>
    </source>
</evidence>
<evidence type="ECO:0000256" key="4">
    <source>
        <dbReference type="ARBA" id="ARBA00022989"/>
    </source>
</evidence>
<dbReference type="InterPro" id="IPR007632">
    <property type="entry name" value="Anoctamin"/>
</dbReference>
<feature type="transmembrane region" description="Helical" evidence="6">
    <location>
        <begin position="565"/>
        <end position="588"/>
    </location>
</feature>
<keyword evidence="5 6" id="KW-0472">Membrane</keyword>
<dbReference type="InterPro" id="IPR049452">
    <property type="entry name" value="Anoctamin_TM"/>
</dbReference>
<dbReference type="PANTHER" id="PTHR12308">
    <property type="entry name" value="ANOCTAMIN"/>
    <property type="match status" value="1"/>
</dbReference>
<feature type="transmembrane region" description="Helical" evidence="6">
    <location>
        <begin position="273"/>
        <end position="291"/>
    </location>
</feature>
<comment type="subcellular location">
    <subcellularLocation>
        <location evidence="1 6">Membrane</location>
        <topology evidence="1 6">Multi-pass membrane protein</topology>
    </subcellularLocation>
</comment>
<evidence type="ECO:0000256" key="1">
    <source>
        <dbReference type="ARBA" id="ARBA00004141"/>
    </source>
</evidence>
<feature type="transmembrane region" description="Helical" evidence="6">
    <location>
        <begin position="240"/>
        <end position="261"/>
    </location>
</feature>
<feature type="compositionally biased region" description="Polar residues" evidence="7">
    <location>
        <begin position="731"/>
        <end position="745"/>
    </location>
</feature>
<feature type="compositionally biased region" description="Polar residues" evidence="7">
    <location>
        <begin position="518"/>
        <end position="534"/>
    </location>
</feature>
<evidence type="ECO:0000259" key="8">
    <source>
        <dbReference type="Pfam" id="PF04547"/>
    </source>
</evidence>
<feature type="transmembrane region" description="Helical" evidence="6">
    <location>
        <begin position="622"/>
        <end position="642"/>
    </location>
</feature>
<proteinExistence type="inferred from homology"/>
<reference evidence="9" key="1">
    <citation type="submission" date="2020-11" db="EMBL/GenBank/DDBJ databases">
        <authorList>
            <person name="Tran Van P."/>
        </authorList>
    </citation>
    <scope>NUCLEOTIDE SEQUENCE</scope>
</reference>
<keyword evidence="4 6" id="KW-1133">Transmembrane helix</keyword>
<evidence type="ECO:0000256" key="7">
    <source>
        <dbReference type="SAM" id="MobiDB-lite"/>
    </source>
</evidence>
<feature type="region of interest" description="Disordered" evidence="7">
    <location>
        <begin position="518"/>
        <end position="544"/>
    </location>
</feature>
<evidence type="ECO:0000313" key="9">
    <source>
        <dbReference type="EMBL" id="CAD7251338.1"/>
    </source>
</evidence>
<dbReference type="EMBL" id="LR902985">
    <property type="protein sequence ID" value="CAD7251338.1"/>
    <property type="molecule type" value="Genomic_DNA"/>
</dbReference>
<protein>
    <recommendedName>
        <fullName evidence="6">Anoctamin</fullName>
    </recommendedName>
</protein>
<accession>A0A7R9FQM8</accession>
<keyword evidence="3 6" id="KW-0812">Transmembrane</keyword>
<comment type="similarity">
    <text evidence="2 6">Belongs to the anoctamin family.</text>
</comment>
<feature type="transmembrane region" description="Helical" evidence="6">
    <location>
        <begin position="343"/>
        <end position="367"/>
    </location>
</feature>